<keyword evidence="8" id="KW-0547">Nucleotide-binding</keyword>
<comment type="subcellular location">
    <subcellularLocation>
        <location evidence="1">Cytoplasm</location>
    </subcellularLocation>
</comment>
<organism evidence="13 14">
    <name type="scientific">Stenomitos frigidus AS-A4</name>
    <dbReference type="NCBI Taxonomy" id="2933935"/>
    <lineage>
        <taxon>Bacteria</taxon>
        <taxon>Bacillati</taxon>
        <taxon>Cyanobacteriota</taxon>
        <taxon>Cyanophyceae</taxon>
        <taxon>Leptolyngbyales</taxon>
        <taxon>Leptolyngbyaceae</taxon>
        <taxon>Stenomitos</taxon>
    </lineage>
</organism>
<evidence type="ECO:0000256" key="11">
    <source>
        <dbReference type="ARBA" id="ARBA00048366"/>
    </source>
</evidence>
<accession>A0ABV0KNI6</accession>
<dbReference type="RefSeq" id="WP_190446897.1">
    <property type="nucleotide sequence ID" value="NZ_JAMPLM010000021.1"/>
</dbReference>
<evidence type="ECO:0000256" key="3">
    <source>
        <dbReference type="ARBA" id="ARBA00012584"/>
    </source>
</evidence>
<evidence type="ECO:0000256" key="4">
    <source>
        <dbReference type="ARBA" id="ARBA00022490"/>
    </source>
</evidence>
<evidence type="ECO:0000256" key="6">
    <source>
        <dbReference type="ARBA" id="ARBA00022694"/>
    </source>
</evidence>
<dbReference type="EMBL" id="JAMPLM010000021">
    <property type="protein sequence ID" value="MEP1060740.1"/>
    <property type="molecule type" value="Genomic_DNA"/>
</dbReference>
<comment type="catalytic activity">
    <reaction evidence="11">
        <text>L-threonine + hydrogencarbonate + ATP = L-threonylcarbamoyladenylate + diphosphate + H2O</text>
        <dbReference type="Rhea" id="RHEA:36407"/>
        <dbReference type="ChEBI" id="CHEBI:15377"/>
        <dbReference type="ChEBI" id="CHEBI:17544"/>
        <dbReference type="ChEBI" id="CHEBI:30616"/>
        <dbReference type="ChEBI" id="CHEBI:33019"/>
        <dbReference type="ChEBI" id="CHEBI:57926"/>
        <dbReference type="ChEBI" id="CHEBI:73682"/>
        <dbReference type="EC" id="2.7.7.87"/>
    </reaction>
</comment>
<name>A0ABV0KNI6_9CYAN</name>
<keyword evidence="14" id="KW-1185">Reference proteome</keyword>
<dbReference type="PROSITE" id="PS51163">
    <property type="entry name" value="YRDC"/>
    <property type="match status" value="1"/>
</dbReference>
<sequence>MPQVSLSTLVAQVRSGESLVSFPTDTVPALGVRPDRADLVFAAKQRNLDKPLILMAATIAELWLYVTGSPAERQHWQQIAEQYLPGALTLVLPASDRVPPTMNPTQPTTIGVRVPHHPVAIAILAQTGALATTSANRSGQPALQTMAEIAVAFPRVFTLLPSEEEALVPTDRAPQPSGVASTVIRWTGKDWEILRQGAVRLEREG</sequence>
<comment type="caution">
    <text evidence="13">The sequence shown here is derived from an EMBL/GenBank/DDBJ whole genome shotgun (WGS) entry which is preliminary data.</text>
</comment>
<evidence type="ECO:0000313" key="14">
    <source>
        <dbReference type="Proteomes" id="UP001476950"/>
    </source>
</evidence>
<comment type="similarity">
    <text evidence="2">Belongs to the SUA5 family.</text>
</comment>
<feature type="domain" description="YrdC-like" evidence="12">
    <location>
        <begin position="3"/>
        <end position="199"/>
    </location>
</feature>
<dbReference type="PANTHER" id="PTHR17490:SF16">
    <property type="entry name" value="THREONYLCARBAMOYL-AMP SYNTHASE"/>
    <property type="match status" value="1"/>
</dbReference>
<dbReference type="InterPro" id="IPR050156">
    <property type="entry name" value="TC-AMP_synthase_SUA5"/>
</dbReference>
<evidence type="ECO:0000259" key="12">
    <source>
        <dbReference type="PROSITE" id="PS51163"/>
    </source>
</evidence>
<dbReference type="PANTHER" id="PTHR17490">
    <property type="entry name" value="SUA5"/>
    <property type="match status" value="1"/>
</dbReference>
<evidence type="ECO:0000256" key="1">
    <source>
        <dbReference type="ARBA" id="ARBA00004496"/>
    </source>
</evidence>
<dbReference type="EC" id="2.7.7.87" evidence="3"/>
<evidence type="ECO:0000256" key="2">
    <source>
        <dbReference type="ARBA" id="ARBA00007663"/>
    </source>
</evidence>
<dbReference type="InterPro" id="IPR017945">
    <property type="entry name" value="DHBP_synth_RibB-like_a/b_dom"/>
</dbReference>
<dbReference type="Gene3D" id="3.90.870.10">
    <property type="entry name" value="DHBP synthase"/>
    <property type="match status" value="1"/>
</dbReference>
<evidence type="ECO:0000256" key="7">
    <source>
        <dbReference type="ARBA" id="ARBA00022695"/>
    </source>
</evidence>
<evidence type="ECO:0000256" key="9">
    <source>
        <dbReference type="ARBA" id="ARBA00022840"/>
    </source>
</evidence>
<keyword evidence="5" id="KW-0808">Transferase</keyword>
<dbReference type="Pfam" id="PF01300">
    <property type="entry name" value="Sua5_yciO_yrdC"/>
    <property type="match status" value="1"/>
</dbReference>
<reference evidence="13 14" key="1">
    <citation type="submission" date="2022-04" db="EMBL/GenBank/DDBJ databases">
        <title>Positive selection, recombination, and allopatry shape intraspecific diversity of widespread and dominant cyanobacteria.</title>
        <authorList>
            <person name="Wei J."/>
            <person name="Shu W."/>
            <person name="Hu C."/>
        </authorList>
    </citation>
    <scope>NUCLEOTIDE SEQUENCE [LARGE SCALE GENOMIC DNA]</scope>
    <source>
        <strain evidence="13 14">AS-A4</strain>
    </source>
</reference>
<evidence type="ECO:0000256" key="10">
    <source>
        <dbReference type="ARBA" id="ARBA00029774"/>
    </source>
</evidence>
<keyword evidence="9" id="KW-0067">ATP-binding</keyword>
<dbReference type="SUPFAM" id="SSF55821">
    <property type="entry name" value="YrdC/RibB"/>
    <property type="match status" value="1"/>
</dbReference>
<protein>
    <recommendedName>
        <fullName evidence="10">L-threonylcarbamoyladenylate synthase</fullName>
        <ecNumber evidence="3">2.7.7.87</ecNumber>
    </recommendedName>
    <alternativeName>
        <fullName evidence="10">L-threonylcarbamoyladenylate synthase</fullName>
    </alternativeName>
</protein>
<evidence type="ECO:0000256" key="8">
    <source>
        <dbReference type="ARBA" id="ARBA00022741"/>
    </source>
</evidence>
<dbReference type="InterPro" id="IPR006070">
    <property type="entry name" value="Sua5-like_dom"/>
</dbReference>
<proteinExistence type="inferred from homology"/>
<dbReference type="Proteomes" id="UP001476950">
    <property type="component" value="Unassembled WGS sequence"/>
</dbReference>
<evidence type="ECO:0000313" key="13">
    <source>
        <dbReference type="EMBL" id="MEP1060740.1"/>
    </source>
</evidence>
<keyword evidence="4" id="KW-0963">Cytoplasm</keyword>
<gene>
    <name evidence="13" type="ORF">NDI38_20110</name>
</gene>
<keyword evidence="6" id="KW-0819">tRNA processing</keyword>
<evidence type="ECO:0000256" key="5">
    <source>
        <dbReference type="ARBA" id="ARBA00022679"/>
    </source>
</evidence>
<keyword evidence="7" id="KW-0548">Nucleotidyltransferase</keyword>